<dbReference type="Proteomes" id="UP001271723">
    <property type="component" value="Unassembled WGS sequence"/>
</dbReference>
<dbReference type="RefSeq" id="WP_086759103.1">
    <property type="nucleotide sequence ID" value="NZ_JAGJBZ010000002.1"/>
</dbReference>
<organism evidence="1 2">
    <name type="scientific">Streptomyces griseiscabiei</name>
    <dbReference type="NCBI Taxonomy" id="2993540"/>
    <lineage>
        <taxon>Bacteria</taxon>
        <taxon>Bacillati</taxon>
        <taxon>Actinomycetota</taxon>
        <taxon>Actinomycetes</taxon>
        <taxon>Kitasatosporales</taxon>
        <taxon>Streptomycetaceae</taxon>
        <taxon>Streptomyces</taxon>
    </lineage>
</organism>
<sequence length="341" mass="37031">MRFGRRARQRFLEAVAGFDAAVRQRDEARIQRAYQEMHRRFEGAGRHEIVQAAPRLAALLPELPAGPDTMVAIVIGACVERGADPADCAPPILRGLDWALGAAGEFCERWSATGGGEFPEPDNADPAPDVVARVGMAAALGWWLLPRWEMASVALLGRRAVRAGLDAGRRTRLLRALRGVEEASGHDFKRLTYALLVLDDEPLIVLHRPSGTGYAMRMSGVADNFQLHTLLAGVLVGGGHVDGRAPSEREVAVCRDAPGRTPTTGSFNLVTPGGEWVWNEGTPRDLPVVDGVRLLVLDPPPYERSWSAGRFLPSMTGDLVLERVLDTDETRTWLGGCVPAR</sequence>
<protein>
    <submittedName>
        <fullName evidence="1">Uncharacterized protein</fullName>
    </submittedName>
</protein>
<evidence type="ECO:0000313" key="1">
    <source>
        <dbReference type="EMBL" id="MDX2910427.1"/>
    </source>
</evidence>
<proteinExistence type="predicted"/>
<evidence type="ECO:0000313" key="2">
    <source>
        <dbReference type="Proteomes" id="UP001271723"/>
    </source>
</evidence>
<comment type="caution">
    <text evidence="1">The sequence shown here is derived from an EMBL/GenBank/DDBJ whole genome shotgun (WGS) entry which is preliminary data.</text>
</comment>
<reference evidence="1 2" key="1">
    <citation type="journal article" date="2023" name="Microb. Genom.">
        <title>Mesoterricola silvestris gen. nov., sp. nov., Mesoterricola sediminis sp. nov., Geothrix oryzae sp. nov., Geothrix edaphica sp. nov., Geothrix rubra sp. nov., and Geothrix limicola sp. nov., six novel members of Acidobacteriota isolated from soils.</title>
        <authorList>
            <person name="Weisberg A.J."/>
            <person name="Pearce E."/>
            <person name="Kramer C.G."/>
            <person name="Chang J.H."/>
            <person name="Clarke C.R."/>
        </authorList>
    </citation>
    <scope>NUCLEOTIDE SEQUENCE [LARGE SCALE GENOMIC DNA]</scope>
    <source>
        <strain evidence="1 2">NRRL_B-2795</strain>
    </source>
</reference>
<accession>A0ABU4L424</accession>
<keyword evidence="2" id="KW-1185">Reference proteome</keyword>
<dbReference type="EMBL" id="JARAVY010000006">
    <property type="protein sequence ID" value="MDX2910427.1"/>
    <property type="molecule type" value="Genomic_DNA"/>
</dbReference>
<name>A0ABU4L424_9ACTN</name>
<gene>
    <name evidence="1" type="ORF">PV517_17145</name>
</gene>